<keyword evidence="2" id="KW-1133">Transmembrane helix</keyword>
<feature type="transmembrane region" description="Helical" evidence="2">
    <location>
        <begin position="77"/>
        <end position="102"/>
    </location>
</feature>
<dbReference type="Pfam" id="PF06580">
    <property type="entry name" value="His_kinase"/>
    <property type="match status" value="1"/>
</dbReference>
<comment type="caution">
    <text evidence="4">The sequence shown here is derived from an EMBL/GenBank/DDBJ whole genome shotgun (WGS) entry which is preliminary data.</text>
</comment>
<dbReference type="InterPro" id="IPR010559">
    <property type="entry name" value="Sig_transdc_His_kin_internal"/>
</dbReference>
<evidence type="ECO:0000313" key="4">
    <source>
        <dbReference type="EMBL" id="TKC00441.1"/>
    </source>
</evidence>
<dbReference type="RefSeq" id="WP_136824650.1">
    <property type="nucleotide sequence ID" value="NZ_SWBP01000001.1"/>
</dbReference>
<evidence type="ECO:0000256" key="1">
    <source>
        <dbReference type="SAM" id="Coils"/>
    </source>
</evidence>
<name>A0A4V5NXR3_9SPHI</name>
<dbReference type="AlphaFoldDB" id="A0A4V5NXR3"/>
<dbReference type="GO" id="GO:0000155">
    <property type="term" value="F:phosphorelay sensor kinase activity"/>
    <property type="evidence" value="ECO:0007669"/>
    <property type="project" value="InterPro"/>
</dbReference>
<dbReference type="GO" id="GO:0016020">
    <property type="term" value="C:membrane"/>
    <property type="evidence" value="ECO:0007669"/>
    <property type="project" value="InterPro"/>
</dbReference>
<dbReference type="PANTHER" id="PTHR34220:SF7">
    <property type="entry name" value="SENSOR HISTIDINE KINASE YPDA"/>
    <property type="match status" value="1"/>
</dbReference>
<keyword evidence="2" id="KW-0472">Membrane</keyword>
<dbReference type="PANTHER" id="PTHR34220">
    <property type="entry name" value="SENSOR HISTIDINE KINASE YPDA"/>
    <property type="match status" value="1"/>
</dbReference>
<dbReference type="InterPro" id="IPR036890">
    <property type="entry name" value="HATPase_C_sf"/>
</dbReference>
<keyword evidence="5" id="KW-1185">Reference proteome</keyword>
<feature type="transmembrane region" description="Helical" evidence="2">
    <location>
        <begin position="12"/>
        <end position="29"/>
    </location>
</feature>
<dbReference type="Proteomes" id="UP000308181">
    <property type="component" value="Unassembled WGS sequence"/>
</dbReference>
<dbReference type="EMBL" id="SWBP01000001">
    <property type="protein sequence ID" value="TKC00441.1"/>
    <property type="molecule type" value="Genomic_DNA"/>
</dbReference>
<feature type="transmembrane region" description="Helical" evidence="2">
    <location>
        <begin position="35"/>
        <end position="56"/>
    </location>
</feature>
<dbReference type="OrthoDB" id="9792992at2"/>
<reference evidence="4 5" key="1">
    <citation type="submission" date="2019-04" db="EMBL/GenBank/DDBJ databases">
        <title>Pedobacter sp. AR-3-17 sp. nov., isolated from Arctic soil.</title>
        <authorList>
            <person name="Dahal R.H."/>
            <person name="Kim D.-U."/>
        </authorList>
    </citation>
    <scope>NUCLEOTIDE SEQUENCE [LARGE SCALE GENOMIC DNA]</scope>
    <source>
        <strain evidence="4 5">AR-3-17</strain>
    </source>
</reference>
<organism evidence="4 5">
    <name type="scientific">Pedobacter cryophilus</name>
    <dbReference type="NCBI Taxonomy" id="2571271"/>
    <lineage>
        <taxon>Bacteria</taxon>
        <taxon>Pseudomonadati</taxon>
        <taxon>Bacteroidota</taxon>
        <taxon>Sphingobacteriia</taxon>
        <taxon>Sphingobacteriales</taxon>
        <taxon>Sphingobacteriaceae</taxon>
        <taxon>Pedobacter</taxon>
    </lineage>
</organism>
<feature type="domain" description="Signal transduction histidine kinase internal region" evidence="3">
    <location>
        <begin position="160"/>
        <end position="239"/>
    </location>
</feature>
<sequence>MKDFIKCAINGLKIGAIVAAILIAFYFISANNVSWRYVGVTFMFSVAISTSISSFMQLVENYRKKYNPKNYYFIWGLYYLSALVGMTIASEICLFILNAFILKIDYTIFSDPKQLLINLVISLVVTTIVGVYQTQRSNLELRLKQKEVDIIKLNQLKTQAELQTLQSRINPHFLYNSLNSIASLIHIDADKAEDMTLKLSKLFRYSINTQNENLTSVKEEVEIVKTYLDIERVRFGERINFNLEIDDAALEEKIPRFILQPLVENALKHGLNDQISGGLLKIIIKNAPNELLLIVSDNGKPFPSELNSGYGLQSTYEKLQLLYPDNYQLQIVNEPEKQIKISIPKQHES</sequence>
<evidence type="ECO:0000313" key="5">
    <source>
        <dbReference type="Proteomes" id="UP000308181"/>
    </source>
</evidence>
<keyword evidence="1" id="KW-0175">Coiled coil</keyword>
<dbReference type="InterPro" id="IPR050640">
    <property type="entry name" value="Bact_2-comp_sensor_kinase"/>
</dbReference>
<dbReference type="Gene3D" id="3.30.565.10">
    <property type="entry name" value="Histidine kinase-like ATPase, C-terminal domain"/>
    <property type="match status" value="1"/>
</dbReference>
<protein>
    <recommendedName>
        <fullName evidence="3">Signal transduction histidine kinase internal region domain-containing protein</fullName>
    </recommendedName>
</protein>
<feature type="transmembrane region" description="Helical" evidence="2">
    <location>
        <begin position="114"/>
        <end position="132"/>
    </location>
</feature>
<keyword evidence="2" id="KW-0812">Transmembrane</keyword>
<proteinExistence type="predicted"/>
<feature type="coiled-coil region" evidence="1">
    <location>
        <begin position="136"/>
        <end position="163"/>
    </location>
</feature>
<gene>
    <name evidence="4" type="ORF">FA046_01800</name>
</gene>
<evidence type="ECO:0000259" key="3">
    <source>
        <dbReference type="Pfam" id="PF06580"/>
    </source>
</evidence>
<accession>A0A4V5NXR3</accession>
<dbReference type="SUPFAM" id="SSF55874">
    <property type="entry name" value="ATPase domain of HSP90 chaperone/DNA topoisomerase II/histidine kinase"/>
    <property type="match status" value="1"/>
</dbReference>
<evidence type="ECO:0000256" key="2">
    <source>
        <dbReference type="SAM" id="Phobius"/>
    </source>
</evidence>